<evidence type="ECO:0000259" key="8">
    <source>
        <dbReference type="PROSITE" id="PS51192"/>
    </source>
</evidence>
<dbReference type="GO" id="GO:0005524">
    <property type="term" value="F:ATP binding"/>
    <property type="evidence" value="ECO:0007669"/>
    <property type="project" value="UniProtKB-KW"/>
</dbReference>
<dbReference type="Gene3D" id="3.40.50.300">
    <property type="entry name" value="P-loop containing nucleotide triphosphate hydrolases"/>
    <property type="match status" value="2"/>
</dbReference>
<dbReference type="EMBL" id="MZGJ01000004">
    <property type="protein sequence ID" value="OQX51379.1"/>
    <property type="molecule type" value="Genomic_DNA"/>
</dbReference>
<dbReference type="GO" id="GO:0003677">
    <property type="term" value="F:DNA binding"/>
    <property type="evidence" value="ECO:0007669"/>
    <property type="project" value="UniProtKB-KW"/>
</dbReference>
<dbReference type="InterPro" id="IPR001650">
    <property type="entry name" value="Helicase_C-like"/>
</dbReference>
<name>A0A1W9NZ55_UNCC3</name>
<sequence length="692" mass="78779">MLKLSDPVDQIPLIGPAQAKKLEKLEIRTVKDLLYHFPRRYEDFSQIKPINQVRAGEKVTITGTVSQVSQKHTKTGKHFVSVLIKDQSGFIQAVWWNQPWVTRSLKINKEYHFSGKTNPFNQQLTLINPQFEPAGEPPKQTIHTGALIPIYPETEGISSKWLRSRIAAVLNRINGVSPSTKLLTDPLPDKLREKFQLLSLPQALYWIHFPKNRRQMKLARYRLAFDELFYLQLKTLARRKNWEKRKSIFQLDLRQTKNKINSLISTLPFELTSAQKRLSQEILEDLQKKAPMNRLLQGDVGSGKTVVAAIAAYATCLSGFRAVFMAPTEILAEQHHQTLSEIFSQAPIKIQIFTRTHKPGKLKSDLGDIIVGTHALLYDQSQLSKVGLVIIDEQHRFGVKQRAKLVKKAMEENFLNRNPSRQGTAPIALPHILSLTATPIPRSVALTLYGDQDLSILDEMPPGRKPVKTWVVPSFKRQAALAWIKEQILTHNHQAFIICPLIKESEAETLQSVKAATVEFQKLQKETFPELKLGLIHGRQKSAQKTDVLNKFRQRKIDILVSTPVVEVGLDIPGANIMVIEAAERFGLASLHQLRGRIGRRGQQAYCLLFTSKKSLEHKRRLKALERYESGLKLAEIDLKIRGPGELFGTKQHGFWDLKLASLENLELIEKTRKAVIEYRQIKCKAQNHNPK</sequence>
<dbReference type="NCBIfam" id="NF008165">
    <property type="entry name" value="PRK10917.1-3"/>
    <property type="match status" value="1"/>
</dbReference>
<evidence type="ECO:0000256" key="4">
    <source>
        <dbReference type="ARBA" id="ARBA00022806"/>
    </source>
</evidence>
<keyword evidence="5" id="KW-0067">ATP-binding</keyword>
<evidence type="ECO:0000256" key="2">
    <source>
        <dbReference type="ARBA" id="ARBA00022763"/>
    </source>
</evidence>
<dbReference type="InterPro" id="IPR014001">
    <property type="entry name" value="Helicase_ATP-bd"/>
</dbReference>
<evidence type="ECO:0000256" key="3">
    <source>
        <dbReference type="ARBA" id="ARBA00022801"/>
    </source>
</evidence>
<dbReference type="Pfam" id="PF00270">
    <property type="entry name" value="DEAD"/>
    <property type="match status" value="1"/>
</dbReference>
<dbReference type="GO" id="GO:0016787">
    <property type="term" value="F:hydrolase activity"/>
    <property type="evidence" value="ECO:0007669"/>
    <property type="project" value="UniProtKB-KW"/>
</dbReference>
<dbReference type="InterPro" id="IPR047112">
    <property type="entry name" value="RecG/Mfd"/>
</dbReference>
<dbReference type="NCBIfam" id="NF008168">
    <property type="entry name" value="PRK10917.2-2"/>
    <property type="match status" value="1"/>
</dbReference>
<dbReference type="SUPFAM" id="SSF52540">
    <property type="entry name" value="P-loop containing nucleoside triphosphate hydrolases"/>
    <property type="match status" value="2"/>
</dbReference>
<reference evidence="11" key="1">
    <citation type="submission" date="2017-03" db="EMBL/GenBank/DDBJ databases">
        <title>Novel pathways for hydrocarbon cycling and metabolic interdependencies in hydrothermal sediment communities.</title>
        <authorList>
            <person name="Dombrowski N."/>
            <person name="Seitz K."/>
            <person name="Teske A."/>
            <person name="Baker B."/>
        </authorList>
    </citation>
    <scope>NUCLEOTIDE SEQUENCE [LARGE SCALE GENOMIC DNA]</scope>
</reference>
<gene>
    <name evidence="10" type="ORF">B5M47_00795</name>
</gene>
<dbReference type="InterPro" id="IPR033454">
    <property type="entry name" value="RecG_wedge"/>
</dbReference>
<keyword evidence="3" id="KW-0378">Hydrolase</keyword>
<organism evidence="10 11">
    <name type="scientific">candidate division CPR3 bacterium 4484_211</name>
    <dbReference type="NCBI Taxonomy" id="1968527"/>
    <lineage>
        <taxon>Bacteria</taxon>
        <taxon>Bacteria division CPR3</taxon>
    </lineage>
</organism>
<dbReference type="AlphaFoldDB" id="A0A1W9NZ55"/>
<dbReference type="GO" id="GO:0006281">
    <property type="term" value="P:DNA repair"/>
    <property type="evidence" value="ECO:0007669"/>
    <property type="project" value="UniProtKB-KW"/>
</dbReference>
<feature type="domain" description="Helicase C-terminal" evidence="9">
    <location>
        <begin position="476"/>
        <end position="645"/>
    </location>
</feature>
<evidence type="ECO:0000259" key="9">
    <source>
        <dbReference type="PROSITE" id="PS51194"/>
    </source>
</evidence>
<dbReference type="SMART" id="SM00487">
    <property type="entry name" value="DEXDc"/>
    <property type="match status" value="1"/>
</dbReference>
<dbReference type="CDD" id="cd04488">
    <property type="entry name" value="RecG_wedge_OBF"/>
    <property type="match status" value="1"/>
</dbReference>
<proteinExistence type="predicted"/>
<evidence type="ECO:0000313" key="10">
    <source>
        <dbReference type="EMBL" id="OQX51379.1"/>
    </source>
</evidence>
<dbReference type="PANTHER" id="PTHR47964:SF1">
    <property type="entry name" value="ATP-DEPENDENT DNA HELICASE HOMOLOG RECG, CHLOROPLASTIC"/>
    <property type="match status" value="1"/>
</dbReference>
<dbReference type="PROSITE" id="PS51194">
    <property type="entry name" value="HELICASE_CTER"/>
    <property type="match status" value="1"/>
</dbReference>
<dbReference type="SUPFAM" id="SSF50249">
    <property type="entry name" value="Nucleic acid-binding proteins"/>
    <property type="match status" value="1"/>
</dbReference>
<dbReference type="Proteomes" id="UP000192520">
    <property type="component" value="Unassembled WGS sequence"/>
</dbReference>
<keyword evidence="2" id="KW-0227">DNA damage</keyword>
<evidence type="ECO:0000313" key="11">
    <source>
        <dbReference type="Proteomes" id="UP000192520"/>
    </source>
</evidence>
<dbReference type="STRING" id="1968527.B5M47_00795"/>
<dbReference type="PROSITE" id="PS51192">
    <property type="entry name" value="HELICASE_ATP_BIND_1"/>
    <property type="match status" value="1"/>
</dbReference>
<dbReference type="Pfam" id="PF00271">
    <property type="entry name" value="Helicase_C"/>
    <property type="match status" value="1"/>
</dbReference>
<evidence type="ECO:0000256" key="5">
    <source>
        <dbReference type="ARBA" id="ARBA00022840"/>
    </source>
</evidence>
<dbReference type="Gene3D" id="2.40.50.140">
    <property type="entry name" value="Nucleic acid-binding proteins"/>
    <property type="match status" value="1"/>
</dbReference>
<keyword evidence="4 10" id="KW-0347">Helicase</keyword>
<dbReference type="SMART" id="SM00490">
    <property type="entry name" value="HELICc"/>
    <property type="match status" value="1"/>
</dbReference>
<evidence type="ECO:0000256" key="7">
    <source>
        <dbReference type="ARBA" id="ARBA00023204"/>
    </source>
</evidence>
<keyword evidence="7" id="KW-0234">DNA repair</keyword>
<evidence type="ECO:0000256" key="6">
    <source>
        <dbReference type="ARBA" id="ARBA00023125"/>
    </source>
</evidence>
<feature type="domain" description="Helicase ATP-binding" evidence="8">
    <location>
        <begin position="285"/>
        <end position="457"/>
    </location>
</feature>
<dbReference type="InterPro" id="IPR012340">
    <property type="entry name" value="NA-bd_OB-fold"/>
</dbReference>
<evidence type="ECO:0000256" key="1">
    <source>
        <dbReference type="ARBA" id="ARBA00022741"/>
    </source>
</evidence>
<comment type="caution">
    <text evidence="10">The sequence shown here is derived from an EMBL/GenBank/DDBJ whole genome shotgun (WGS) entry which is preliminary data.</text>
</comment>
<dbReference type="GO" id="GO:0003678">
    <property type="term" value="F:DNA helicase activity"/>
    <property type="evidence" value="ECO:0007669"/>
    <property type="project" value="TreeGrafter"/>
</dbReference>
<dbReference type="PANTHER" id="PTHR47964">
    <property type="entry name" value="ATP-DEPENDENT DNA HELICASE HOMOLOG RECG, CHLOROPLASTIC"/>
    <property type="match status" value="1"/>
</dbReference>
<accession>A0A1W9NZ55</accession>
<protein>
    <submittedName>
        <fullName evidence="10">ATP-dependent DNA helicase RecG</fullName>
    </submittedName>
</protein>
<dbReference type="Pfam" id="PF17191">
    <property type="entry name" value="RecG_wedge"/>
    <property type="match status" value="1"/>
</dbReference>
<keyword evidence="6" id="KW-0238">DNA-binding</keyword>
<keyword evidence="1" id="KW-0547">Nucleotide-binding</keyword>
<dbReference type="InterPro" id="IPR027417">
    <property type="entry name" value="P-loop_NTPase"/>
</dbReference>
<dbReference type="InterPro" id="IPR011545">
    <property type="entry name" value="DEAD/DEAH_box_helicase_dom"/>
</dbReference>